<protein>
    <submittedName>
        <fullName evidence="1">Uncharacterized protein</fullName>
    </submittedName>
</protein>
<sequence length="148" mass="16158">MLVLILKRENEARLPTVNGPPDQDSLTVKLSPTVTLSRSWFTLTALTLCASPTATVHCAVLLPSFVLIVSTARPALAERYMVPSTRQFQADSDSTVKICLQARYAIVTVECLPFFRTPHSEAFFAFTSKFLVFSVPSAFAIVSPSSTS</sequence>
<evidence type="ECO:0000313" key="1">
    <source>
        <dbReference type="EMBL" id="QBM91356.1"/>
    </source>
</evidence>
<reference evidence="1" key="1">
    <citation type="submission" date="2019-01" db="EMBL/GenBank/DDBJ databases">
        <title>Salmonella strain 1423 plasmid sequences.</title>
        <authorList>
            <person name="Chen K."/>
            <person name="Chen S."/>
        </authorList>
    </citation>
    <scope>NUCLEOTIDE SEQUENCE</scope>
    <source>
        <strain evidence="1">Sa1423</strain>
        <plasmid evidence="1">pSa1423-90k</plasmid>
    </source>
</reference>
<dbReference type="EMBL" id="MK356557">
    <property type="protein sequence ID" value="QBM91356.1"/>
    <property type="molecule type" value="Genomic_DNA"/>
</dbReference>
<keyword evidence="1" id="KW-0614">Plasmid</keyword>
<organism evidence="1">
    <name type="scientific">Salmonella sp</name>
    <dbReference type="NCBI Taxonomy" id="599"/>
    <lineage>
        <taxon>Bacteria</taxon>
        <taxon>Pseudomonadati</taxon>
        <taxon>Pseudomonadota</taxon>
        <taxon>Gammaproteobacteria</taxon>
        <taxon>Enterobacterales</taxon>
        <taxon>Enterobacteriaceae</taxon>
        <taxon>Salmonella</taxon>
    </lineage>
</organism>
<accession>A0A482ETL1</accession>
<proteinExistence type="predicted"/>
<dbReference type="AlphaFoldDB" id="A0A482ETL1"/>
<name>A0A482ETL1_SALSP</name>
<gene>
    <name evidence="1" type="ORF">NNIBIDOC_00023</name>
</gene>
<geneLocation type="plasmid" evidence="1">
    <name>pSa1423-90k</name>
</geneLocation>